<dbReference type="STRING" id="31234.E3MGR0"/>
<dbReference type="HOGENOM" id="CLU_030831_0_0_1"/>
<reference evidence="2" key="1">
    <citation type="submission" date="2007-07" db="EMBL/GenBank/DDBJ databases">
        <title>PCAP assembly of the Caenorhabditis remanei genome.</title>
        <authorList>
            <consortium name="The Caenorhabditis remanei Sequencing Consortium"/>
            <person name="Wilson R.K."/>
        </authorList>
    </citation>
    <scope>NUCLEOTIDE SEQUENCE [LARGE SCALE GENOMIC DNA]</scope>
    <source>
        <strain evidence="2">PB4641</strain>
    </source>
</reference>
<dbReference type="KEGG" id="crq:GCK72_021394"/>
<dbReference type="EMBL" id="DS268444">
    <property type="protein sequence ID" value="EFP01672.1"/>
    <property type="molecule type" value="Genomic_DNA"/>
</dbReference>
<dbReference type="OrthoDB" id="5911267at2759"/>
<dbReference type="Proteomes" id="UP000008281">
    <property type="component" value="Unassembled WGS sequence"/>
</dbReference>
<dbReference type="PANTHER" id="PTHR23014:SF1">
    <property type="entry name" value="DUF38 DOMAIN-CONTAINING PROTEIN-RELATED"/>
    <property type="match status" value="1"/>
</dbReference>
<dbReference type="OMA" id="LFEMEIT"/>
<proteinExistence type="predicted"/>
<name>E3MGR0_CAERE</name>
<evidence type="ECO:0000313" key="2">
    <source>
        <dbReference type="EMBL" id="EFP01672.1"/>
    </source>
</evidence>
<feature type="domain" description="F-box" evidence="1">
    <location>
        <begin position="4"/>
        <end position="53"/>
    </location>
</feature>
<dbReference type="FunCoup" id="E3MGR0">
    <property type="interactions" value="4032"/>
</dbReference>
<dbReference type="InParanoid" id="E3MGR0"/>
<sequence length="326" mass="38079">MPLEPTLLSMPEVVKDHLFQYFSYFDIARLHKTCHDLRDYITVNRPDASYRMIEVFQAVDNIQVILKTEDKDGETNSFFLKYREQEGGCSIETVEYNRDNKRTRSVNGVSYLEAFFQDFGLLLKHQKSILFEMEITPVNSQKQRSQFWKAMQKAFERSGRIRSQRCILKHVTAPDVLSILPFFDATCIENIELIGMEDGQVNSMDGIIELKHWKNLKSVILDDFSIGNIAQNIAHLNYFCCHTPALTVEDVFQIKNMFFHPTQISSCHFLFRGSNLKQNLYNFLGPAEERQENEPVDKWSFRSPIAQQELKVTIIHETISFERIIK</sequence>
<organism evidence="3">
    <name type="scientific">Caenorhabditis remanei</name>
    <name type="common">Caenorhabditis vulgaris</name>
    <dbReference type="NCBI Taxonomy" id="31234"/>
    <lineage>
        <taxon>Eukaryota</taxon>
        <taxon>Metazoa</taxon>
        <taxon>Ecdysozoa</taxon>
        <taxon>Nematoda</taxon>
        <taxon>Chromadorea</taxon>
        <taxon>Rhabditida</taxon>
        <taxon>Rhabditina</taxon>
        <taxon>Rhabditomorpha</taxon>
        <taxon>Rhabditoidea</taxon>
        <taxon>Rhabditidae</taxon>
        <taxon>Peloderinae</taxon>
        <taxon>Caenorhabditis</taxon>
    </lineage>
</organism>
<accession>E3MGR0</accession>
<dbReference type="InterPro" id="IPR001810">
    <property type="entry name" value="F-box_dom"/>
</dbReference>
<dbReference type="AlphaFoldDB" id="E3MGR0"/>
<protein>
    <recommendedName>
        <fullName evidence="1">F-box domain-containing protein</fullName>
    </recommendedName>
</protein>
<dbReference type="CTD" id="9808748"/>
<keyword evidence="3" id="KW-1185">Reference proteome</keyword>
<evidence type="ECO:0000313" key="3">
    <source>
        <dbReference type="Proteomes" id="UP000008281"/>
    </source>
</evidence>
<gene>
    <name evidence="2" type="ORF">CRE_23430</name>
</gene>
<dbReference type="GeneID" id="9808748"/>
<dbReference type="InterPro" id="IPR002900">
    <property type="entry name" value="DUF38/FTH_CAE_spp"/>
</dbReference>
<dbReference type="PANTHER" id="PTHR23014">
    <property type="entry name" value="F-BOX A PROTEIN"/>
    <property type="match status" value="1"/>
</dbReference>
<dbReference type="PROSITE" id="PS50181">
    <property type="entry name" value="FBOX"/>
    <property type="match status" value="1"/>
</dbReference>
<evidence type="ECO:0000259" key="1">
    <source>
        <dbReference type="PROSITE" id="PS50181"/>
    </source>
</evidence>
<dbReference type="Pfam" id="PF01827">
    <property type="entry name" value="FTH"/>
    <property type="match status" value="1"/>
</dbReference>
<dbReference type="RefSeq" id="XP_003104519.2">
    <property type="nucleotide sequence ID" value="XM_003104471.2"/>
</dbReference>